<feature type="signal peptide" evidence="1">
    <location>
        <begin position="1"/>
        <end position="18"/>
    </location>
</feature>
<name>A0A4D5RX25_IXOSC</name>
<dbReference type="AlphaFoldDB" id="A0A4D5RX25"/>
<protein>
    <recommendedName>
        <fullName evidence="3">Secreted protein</fullName>
    </recommendedName>
</protein>
<keyword evidence="1" id="KW-0732">Signal</keyword>
<organism evidence="2">
    <name type="scientific">Ixodes scapularis</name>
    <name type="common">Black-legged tick</name>
    <name type="synonym">Deer tick</name>
    <dbReference type="NCBI Taxonomy" id="6945"/>
    <lineage>
        <taxon>Eukaryota</taxon>
        <taxon>Metazoa</taxon>
        <taxon>Ecdysozoa</taxon>
        <taxon>Arthropoda</taxon>
        <taxon>Chelicerata</taxon>
        <taxon>Arachnida</taxon>
        <taxon>Acari</taxon>
        <taxon>Parasitiformes</taxon>
        <taxon>Ixodida</taxon>
        <taxon>Ixodoidea</taxon>
        <taxon>Ixodidae</taxon>
        <taxon>Ixodinae</taxon>
        <taxon>Ixodes</taxon>
    </lineage>
</organism>
<feature type="chain" id="PRO_5020022032" description="Secreted protein" evidence="1">
    <location>
        <begin position="19"/>
        <end position="144"/>
    </location>
</feature>
<accession>A0A4D5RX25</accession>
<evidence type="ECO:0000313" key="2">
    <source>
        <dbReference type="EMBL" id="MOY41374.1"/>
    </source>
</evidence>
<evidence type="ECO:0008006" key="3">
    <source>
        <dbReference type="Google" id="ProtNLM"/>
    </source>
</evidence>
<dbReference type="EMBL" id="GHJT01007403">
    <property type="protein sequence ID" value="MOY41374.1"/>
    <property type="molecule type" value="Transcribed_RNA"/>
</dbReference>
<reference evidence="2" key="1">
    <citation type="submission" date="2019-04" db="EMBL/GenBank/DDBJ databases">
        <title>An insight into the mialome of Ixodes scapularis.</title>
        <authorList>
            <person name="Ribeiro J.M."/>
            <person name="Mather T.N."/>
            <person name="Karim S."/>
        </authorList>
    </citation>
    <scope>NUCLEOTIDE SEQUENCE</scope>
</reference>
<evidence type="ECO:0000256" key="1">
    <source>
        <dbReference type="SAM" id="SignalP"/>
    </source>
</evidence>
<proteinExistence type="predicted"/>
<sequence>MFNFFFSFFFLCVYPVLNHFLCSNWMASLDAFCAQQSTRTLAFNNSCRLHSSIRMHQEVKWHHLWPICFGPGGTLLFDVGILSTPLHSGCNWCVALAGHFADAAAFHWQFFFHRRCLHLSHQKPLFLHVVLAVGILFLCSRVAS</sequence>